<proteinExistence type="inferred from homology"/>
<comment type="similarity">
    <text evidence="1">Belongs to the Gfa family.</text>
</comment>
<dbReference type="OrthoDB" id="9807246at2"/>
<dbReference type="PANTHER" id="PTHR33337">
    <property type="entry name" value="GFA DOMAIN-CONTAINING PROTEIN"/>
    <property type="match status" value="1"/>
</dbReference>
<dbReference type="Pfam" id="PF04828">
    <property type="entry name" value="GFA"/>
    <property type="match status" value="1"/>
</dbReference>
<reference evidence="6 7" key="1">
    <citation type="submission" date="2017-03" db="EMBL/GenBank/DDBJ databases">
        <authorList>
            <person name="Afonso C.L."/>
            <person name="Miller P.J."/>
            <person name="Scott M.A."/>
            <person name="Spackman E."/>
            <person name="Goraichik I."/>
            <person name="Dimitrov K.M."/>
            <person name="Suarez D.L."/>
            <person name="Swayne D.E."/>
        </authorList>
    </citation>
    <scope>NUCLEOTIDE SEQUENCE [LARGE SCALE GENOMIC DNA]</scope>
    <source>
        <strain evidence="6 7">CECT 8397</strain>
    </source>
</reference>
<name>A0A1Y5SC35_9RHOB</name>
<evidence type="ECO:0000256" key="2">
    <source>
        <dbReference type="ARBA" id="ARBA00022723"/>
    </source>
</evidence>
<evidence type="ECO:0000313" key="6">
    <source>
        <dbReference type="EMBL" id="SLN35820.1"/>
    </source>
</evidence>
<dbReference type="PROSITE" id="PS51891">
    <property type="entry name" value="CENP_V_GFA"/>
    <property type="match status" value="1"/>
</dbReference>
<dbReference type="InterPro" id="IPR006913">
    <property type="entry name" value="CENP-V/GFA"/>
</dbReference>
<dbReference type="Gene3D" id="3.90.1590.10">
    <property type="entry name" value="glutathione-dependent formaldehyde- activating enzyme (gfa)"/>
    <property type="match status" value="1"/>
</dbReference>
<sequence length="128" mass="13690">MIGGSCLCGGVTFTLSGALRPSVACHCGQCRKTSGHYWSATQVAADQFTLTSDETLTWFASSAQAKRGFCHRCGASMFWMHEDDGGAVSVASGTLDGPTGLHTDKHIFVKDKGDYYDIADGTPQIQKY</sequence>
<keyword evidence="3" id="KW-0862">Zinc</keyword>
<dbReference type="EMBL" id="FWFT01000002">
    <property type="protein sequence ID" value="SLN35820.1"/>
    <property type="molecule type" value="Genomic_DNA"/>
</dbReference>
<feature type="domain" description="CENP-V/GFA" evidence="5">
    <location>
        <begin position="2"/>
        <end position="117"/>
    </location>
</feature>
<organism evidence="6 7">
    <name type="scientific">Pseudooctadecabacter jejudonensis</name>
    <dbReference type="NCBI Taxonomy" id="1391910"/>
    <lineage>
        <taxon>Bacteria</taxon>
        <taxon>Pseudomonadati</taxon>
        <taxon>Pseudomonadota</taxon>
        <taxon>Alphaproteobacteria</taxon>
        <taxon>Rhodobacterales</taxon>
        <taxon>Paracoccaceae</taxon>
        <taxon>Pseudooctadecabacter</taxon>
    </lineage>
</organism>
<evidence type="ECO:0000256" key="4">
    <source>
        <dbReference type="ARBA" id="ARBA00023239"/>
    </source>
</evidence>
<dbReference type="SUPFAM" id="SSF51316">
    <property type="entry name" value="Mss4-like"/>
    <property type="match status" value="1"/>
</dbReference>
<keyword evidence="7" id="KW-1185">Reference proteome</keyword>
<dbReference type="PANTHER" id="PTHR33337:SF40">
    <property type="entry name" value="CENP-V_GFA DOMAIN-CONTAINING PROTEIN-RELATED"/>
    <property type="match status" value="1"/>
</dbReference>
<dbReference type="InterPro" id="IPR011057">
    <property type="entry name" value="Mss4-like_sf"/>
</dbReference>
<protein>
    <submittedName>
        <fullName evidence="6">Glutathione-dependent formaldehyde-activating enzyme</fullName>
    </submittedName>
</protein>
<dbReference type="GO" id="GO:0046872">
    <property type="term" value="F:metal ion binding"/>
    <property type="evidence" value="ECO:0007669"/>
    <property type="project" value="UniProtKB-KW"/>
</dbReference>
<evidence type="ECO:0000256" key="1">
    <source>
        <dbReference type="ARBA" id="ARBA00005495"/>
    </source>
</evidence>
<gene>
    <name evidence="6" type="ORF">PSJ8397_01808</name>
</gene>
<keyword evidence="4" id="KW-0456">Lyase</keyword>
<keyword evidence="2" id="KW-0479">Metal-binding</keyword>
<evidence type="ECO:0000256" key="3">
    <source>
        <dbReference type="ARBA" id="ARBA00022833"/>
    </source>
</evidence>
<dbReference type="Proteomes" id="UP000193623">
    <property type="component" value="Unassembled WGS sequence"/>
</dbReference>
<evidence type="ECO:0000259" key="5">
    <source>
        <dbReference type="PROSITE" id="PS51891"/>
    </source>
</evidence>
<dbReference type="GO" id="GO:0016846">
    <property type="term" value="F:carbon-sulfur lyase activity"/>
    <property type="evidence" value="ECO:0007669"/>
    <property type="project" value="InterPro"/>
</dbReference>
<evidence type="ECO:0000313" key="7">
    <source>
        <dbReference type="Proteomes" id="UP000193623"/>
    </source>
</evidence>
<dbReference type="AlphaFoldDB" id="A0A1Y5SC35"/>
<accession>A0A1Y5SC35</accession>